<protein>
    <submittedName>
        <fullName evidence="3">Uncharacterized protein</fullName>
    </submittedName>
</protein>
<reference evidence="2" key="2">
    <citation type="submission" date="2014-06" db="EMBL/GenBank/DDBJ databases">
        <authorList>
            <person name="Ju J."/>
            <person name="Zhang J."/>
        </authorList>
    </citation>
    <scope>NUCLEOTIDE SEQUENCE</scope>
    <source>
        <strain evidence="2">SscI8</strain>
    </source>
</reference>
<feature type="compositionally biased region" description="Basic and acidic residues" evidence="1">
    <location>
        <begin position="741"/>
        <end position="750"/>
    </location>
</feature>
<feature type="compositionally biased region" description="Polar residues" evidence="1">
    <location>
        <begin position="715"/>
        <end position="725"/>
    </location>
</feature>
<feature type="compositionally biased region" description="Basic residues" evidence="1">
    <location>
        <begin position="39"/>
        <end position="51"/>
    </location>
</feature>
<gene>
    <name evidence="3" type="primary">SSCI42210.1</name>
    <name evidence="2" type="ORF">SPSC_04318</name>
</gene>
<name>A0A0F7RU55_9BASI</name>
<feature type="compositionally biased region" description="Basic and acidic residues" evidence="1">
    <location>
        <begin position="758"/>
        <end position="769"/>
    </location>
</feature>
<evidence type="ECO:0000313" key="2">
    <source>
        <dbReference type="EMBL" id="CDR88491.1"/>
    </source>
</evidence>
<sequence length="892" mass="98625">MSRNRGDHWDNREPHSRNHADAYGRQAYTVPSTIAQQQYRRHPHHPPHHHQSNASLDPFDPSSSVSRPRGYPERDQGWTKRRSQSTSSHASPPSHTDDPRRAPDPRARPTSPSYGWSPPEASAGYARSGVPAHYMAGAQYACNEAAPVLEVSENERKLEYLLRTIEGRLDQDLAVRQPSWTRHDTDLLSQLIQEHQEVGEQGTMRLRTMRTASAYYRVLLDCRANQEINNVVADKLESIRNGIQNIVFDVCEEPSSHTRQVAYKMLLELCSMDVTLIKSNVSALVEVLQYEDHSEHRVACEVLAEHLKLAKEANYPGGSLADCLQLMFDKKQELRNLVLDFFASGPGEKVVDMMAADNLHAAVLARCLVTMLPVAVEADISKTIKILYDLQSIWTGPDDVLADEEASAALKAAVDVLWSLGRVLMDRRNVFVFTASDDNDLLTPGLTKVLDDVDLTPKEKFVQGGPQTFNALVEAVEVMIGRDEATAAQTLSEAKIFVNELEASAQFLFCYLPLHITPQGPKTIEHFNAIQRIVFFRSAANLAARVASATKQSPQELGFPGQKTASDIAEVSVQALKAYIPITDTSSIRKVGSGSSSNDKKQAQEAYIMLATEALLTATRHCLSCMNKPGPLSTDDNLREKVRSLSTLAQEINEKQGSAPQVLKAARMVASLAEELLMLGRQGRSPVEQPPSTADEPSWLMPPPPFPEWKDPSASVLTPTPATQEATSSKNSRARRKRRASKEDTTEERRARGRGAVHYREQSPDHGWDSHVGAEPSTAALALGSTETRIATRGTDTGIAIRGASRAEHRSPADRAEGYLPAVKMEPEHVGPASSLLAERAGERMTSDRGSESSRPRSQDRLKEERGDDASGWGRRRRAHGYGLSRRDRRGR</sequence>
<feature type="compositionally biased region" description="Polar residues" evidence="1">
    <location>
        <begin position="29"/>
        <end position="38"/>
    </location>
</feature>
<dbReference type="OrthoDB" id="19224at2759"/>
<dbReference type="SUPFAM" id="SSF48371">
    <property type="entry name" value="ARM repeat"/>
    <property type="match status" value="1"/>
</dbReference>
<feature type="region of interest" description="Disordered" evidence="1">
    <location>
        <begin position="682"/>
        <end position="892"/>
    </location>
</feature>
<evidence type="ECO:0000313" key="4">
    <source>
        <dbReference type="Proteomes" id="UP000242770"/>
    </source>
</evidence>
<reference evidence="3" key="1">
    <citation type="submission" date="2014-06" db="EMBL/GenBank/DDBJ databases">
        <authorList>
            <person name="Berkman J.Paul."/>
        </authorList>
    </citation>
    <scope>NUCLEOTIDE SEQUENCE [LARGE SCALE GENOMIC DNA]</scope>
</reference>
<dbReference type="EMBL" id="LK056678">
    <property type="protein sequence ID" value="CDR88491.1"/>
    <property type="molecule type" value="Genomic_DNA"/>
</dbReference>
<accession>A0A0F7RU55</accession>
<evidence type="ECO:0000256" key="1">
    <source>
        <dbReference type="SAM" id="MobiDB-lite"/>
    </source>
</evidence>
<dbReference type="STRING" id="49012.A0A0F7RU55"/>
<dbReference type="Proteomes" id="UP000242770">
    <property type="component" value="Unassembled WGS sequence"/>
</dbReference>
<organism evidence="3 4">
    <name type="scientific">Sporisorium scitamineum</name>
    <dbReference type="NCBI Taxonomy" id="49012"/>
    <lineage>
        <taxon>Eukaryota</taxon>
        <taxon>Fungi</taxon>
        <taxon>Dikarya</taxon>
        <taxon>Basidiomycota</taxon>
        <taxon>Ustilaginomycotina</taxon>
        <taxon>Ustilaginomycetes</taxon>
        <taxon>Ustilaginales</taxon>
        <taxon>Ustilaginaceae</taxon>
        <taxon>Sporisorium</taxon>
    </lineage>
</organism>
<feature type="compositionally biased region" description="Basic and acidic residues" evidence="1">
    <location>
        <begin position="1"/>
        <end position="22"/>
    </location>
</feature>
<keyword evidence="4" id="KW-1185">Reference proteome</keyword>
<dbReference type="AlphaFoldDB" id="A0A0F7RU55"/>
<dbReference type="InterPro" id="IPR016024">
    <property type="entry name" value="ARM-type_fold"/>
</dbReference>
<dbReference type="EMBL" id="CCFA01002517">
    <property type="protein sequence ID" value="CDS00391.1"/>
    <property type="molecule type" value="Genomic_DNA"/>
</dbReference>
<evidence type="ECO:0000313" key="3">
    <source>
        <dbReference type="EMBL" id="CDS00391.1"/>
    </source>
</evidence>
<feature type="compositionally biased region" description="Basic and acidic residues" evidence="1">
    <location>
        <begin position="95"/>
        <end position="107"/>
    </location>
</feature>
<reference evidence="4" key="3">
    <citation type="submission" date="2014-06" db="EMBL/GenBank/DDBJ databases">
        <authorList>
            <person name="Berkman P.J."/>
        </authorList>
    </citation>
    <scope>NUCLEOTIDE SEQUENCE [LARGE SCALE GENOMIC DNA]</scope>
</reference>
<feature type="compositionally biased region" description="Basic and acidic residues" evidence="1">
    <location>
        <begin position="805"/>
        <end position="817"/>
    </location>
</feature>
<feature type="compositionally biased region" description="Basic and acidic residues" evidence="1">
    <location>
        <begin position="840"/>
        <end position="869"/>
    </location>
</feature>
<feature type="compositionally biased region" description="Low complexity" evidence="1">
    <location>
        <begin position="84"/>
        <end position="94"/>
    </location>
</feature>
<proteinExistence type="predicted"/>
<feature type="region of interest" description="Disordered" evidence="1">
    <location>
        <begin position="1"/>
        <end position="124"/>
    </location>
</feature>